<protein>
    <submittedName>
        <fullName evidence="1">HMG2-induced ER-remodeling protein 1</fullName>
    </submittedName>
</protein>
<evidence type="ECO:0000313" key="2">
    <source>
        <dbReference type="Proteomes" id="UP001152531"/>
    </source>
</evidence>
<name>A0ACA9Y6Z6_9ASCO</name>
<proteinExistence type="predicted"/>
<keyword evidence="2" id="KW-1185">Reference proteome</keyword>
<comment type="caution">
    <text evidence="1">The sequence shown here is derived from an EMBL/GenBank/DDBJ whole genome shotgun (WGS) entry which is preliminary data.</text>
</comment>
<reference evidence="1" key="1">
    <citation type="submission" date="2022-06" db="EMBL/GenBank/DDBJ databases">
        <authorList>
            <person name="Legras J.-L."/>
            <person name="Devillers H."/>
            <person name="Grondin C."/>
        </authorList>
    </citation>
    <scope>NUCLEOTIDE SEQUENCE</scope>
    <source>
        <strain evidence="1">CLIB 1444</strain>
    </source>
</reference>
<gene>
    <name evidence="1" type="ORF">CLIB1444_04S07470</name>
</gene>
<accession>A0ACA9Y6Z6</accession>
<sequence length="1183" mass="133796">MDESLYQNGVSNGDVDWLFRGKSKKLTKKMIQNKEEDKSKEGEKTSIDKDSIDTDKVRQDTQEDKVDKVPSVDKVENTDKAPKDGSNSENDKKEIEKKSLPTPTESKLSSSIKNAEVKKPEKETDKSTLDKLFRPRTSSISSQGGSTGSKPSANSKSNAIPINNRSRSSSTGSQTSSSSLPKKSLFSSISSKFKSESSSPTNTFLGNTNSTPSLLTGYSIDHGELERKPTNEGSPILNSFFKRRSSTSRRSSVQMDRELLPKDSRESRESKDSEISEIQEFKEKQKTSDIDELKKITLKRVNFSIDKLSYDPQQQIPSRRPKKGNVLIPEDLTAPPPRLSQGISLNDGTTKSETTPKYSEKELNLAIEAQKRALIEADKHAQEAHLSAKRLAVEVTQFKRRRNTLTTPAKDEIEDDVNVKKIEIDKPLHMHEENFGEETEIDIKNLTLEQIYTRCCHLREILPIPATLKQLKNKTKPLQVLKLLNPKPTLIDILSFSDFIAIIPISTIIFDNVTMTTEMLKNILGSIVNNKFLEKLSLRNVPIDNEGWGYLCKFLSQNKSIKKLDISQQRIKPDLNKSFIRSSLNWNLFIEALSIRGGIEELVINGCKITDECFKDLTNKGLTNTMRLGIASCELNNYKSNVVCNWLKKSETKCIGVDIAFNDLSKGQLTYFIDAFNSGNVDLIFFSLYQTNLSSVEEFTELLKSLMRVKTLRFLDLSSLPSLFPGVISKLNTYLPHFENLKRIHFDLNDLSSQSIIAITEILPKINGLFHVSFLGNRNLNNSVGASIYAAIKKSSSIHTLDLDYDLINDQLNQKIAFYLMRNMNNFIETPSSTSKPMENDDEQEELMFDGSLLMEAAEKLLIENDTKPNKVEDIKLQRIISNALIERTTEIRLSIHKTIDVLFTKRNNGTLSLEGKESLLRFCLLDSSLEQLVHMFEEQSKKLSMSPSPSLELNNDDVKPHPNIQIDDKLLHHNSTELITSGPILSPRNTETLNKLGYFTNDQSNFEPHQVVVESSKDGKNIPIDYLTGRPVLMRSISQTSTHAKEQELEEGEFHRWGFFIEQRNNSSNNLEEEAKKIPTLKVLPSGNELRDAIIKAKGIESITELINKINNDRVSLDKIYDISDDQKEQVLKTLEQMKLEEKTDDDDTVSIDSNEDSKVDAVVDEVYDKLLNDAQRVRSNK</sequence>
<organism evidence="1 2">
    <name type="scientific">[Candida] jaroonii</name>
    <dbReference type="NCBI Taxonomy" id="467808"/>
    <lineage>
        <taxon>Eukaryota</taxon>
        <taxon>Fungi</taxon>
        <taxon>Dikarya</taxon>
        <taxon>Ascomycota</taxon>
        <taxon>Saccharomycotina</taxon>
        <taxon>Pichiomycetes</taxon>
        <taxon>Debaryomycetaceae</taxon>
        <taxon>Yamadazyma</taxon>
    </lineage>
</organism>
<dbReference type="Proteomes" id="UP001152531">
    <property type="component" value="Unassembled WGS sequence"/>
</dbReference>
<evidence type="ECO:0000313" key="1">
    <source>
        <dbReference type="EMBL" id="CAH6720765.1"/>
    </source>
</evidence>
<dbReference type="EMBL" id="CALSDN010000004">
    <property type="protein sequence ID" value="CAH6720765.1"/>
    <property type="molecule type" value="Genomic_DNA"/>
</dbReference>